<dbReference type="Proteomes" id="UP000054270">
    <property type="component" value="Unassembled WGS sequence"/>
</dbReference>
<dbReference type="CDD" id="cd13945">
    <property type="entry name" value="Chs5_N"/>
    <property type="match status" value="1"/>
</dbReference>
<feature type="compositionally biased region" description="Low complexity" evidence="1">
    <location>
        <begin position="309"/>
        <end position="318"/>
    </location>
</feature>
<feature type="compositionally biased region" description="Polar residues" evidence="1">
    <location>
        <begin position="381"/>
        <end position="397"/>
    </location>
</feature>
<organism evidence="4 5">
    <name type="scientific">Hypholoma sublateritium (strain FD-334 SS-4)</name>
    <dbReference type="NCBI Taxonomy" id="945553"/>
    <lineage>
        <taxon>Eukaryota</taxon>
        <taxon>Fungi</taxon>
        <taxon>Dikarya</taxon>
        <taxon>Basidiomycota</taxon>
        <taxon>Agaricomycotina</taxon>
        <taxon>Agaricomycetes</taxon>
        <taxon>Agaricomycetidae</taxon>
        <taxon>Agaricales</taxon>
        <taxon>Agaricineae</taxon>
        <taxon>Strophariaceae</taxon>
        <taxon>Hypholoma</taxon>
    </lineage>
</organism>
<dbReference type="InterPro" id="IPR052827">
    <property type="entry name" value="CHS_Export/Cell_Fusion_Reg"/>
</dbReference>
<dbReference type="Pfam" id="PF00533">
    <property type="entry name" value="BRCT"/>
    <property type="match status" value="1"/>
</dbReference>
<dbReference type="Pfam" id="PF16893">
    <property type="entry name" value="fn3_2"/>
    <property type="match status" value="1"/>
</dbReference>
<dbReference type="InterPro" id="IPR031669">
    <property type="entry name" value="Fn3_2"/>
</dbReference>
<feature type="domain" description="Fibronectin type-III" evidence="3">
    <location>
        <begin position="69"/>
        <end position="162"/>
    </location>
</feature>
<evidence type="ECO:0000259" key="2">
    <source>
        <dbReference type="PROSITE" id="PS50172"/>
    </source>
</evidence>
<name>A0A0D2PMQ1_HYPSF</name>
<dbReference type="SUPFAM" id="SSF49265">
    <property type="entry name" value="Fibronectin type III"/>
    <property type="match status" value="1"/>
</dbReference>
<dbReference type="InterPro" id="IPR031673">
    <property type="entry name" value="Chs5_N"/>
</dbReference>
<gene>
    <name evidence="4" type="ORF">HYPSUDRAFT_50144</name>
</gene>
<evidence type="ECO:0000259" key="3">
    <source>
        <dbReference type="PROSITE" id="PS50853"/>
    </source>
</evidence>
<evidence type="ECO:0000313" key="5">
    <source>
        <dbReference type="Proteomes" id="UP000054270"/>
    </source>
</evidence>
<dbReference type="GO" id="GO:0000747">
    <property type="term" value="P:conjugation with cellular fusion"/>
    <property type="evidence" value="ECO:0007669"/>
    <property type="project" value="TreeGrafter"/>
</dbReference>
<evidence type="ECO:0000313" key="4">
    <source>
        <dbReference type="EMBL" id="KJA29556.1"/>
    </source>
</evidence>
<dbReference type="Pfam" id="PF16892">
    <property type="entry name" value="CHS5_N"/>
    <property type="match status" value="1"/>
</dbReference>
<dbReference type="InterPro" id="IPR003961">
    <property type="entry name" value="FN3_dom"/>
</dbReference>
<dbReference type="STRING" id="945553.A0A0D2PMQ1"/>
<accession>A0A0D2PMQ1</accession>
<dbReference type="CDD" id="cd00063">
    <property type="entry name" value="FN3"/>
    <property type="match status" value="1"/>
</dbReference>
<feature type="compositionally biased region" description="Basic and acidic residues" evidence="1">
    <location>
        <begin position="400"/>
        <end position="410"/>
    </location>
</feature>
<feature type="compositionally biased region" description="Acidic residues" evidence="1">
    <location>
        <begin position="334"/>
        <end position="343"/>
    </location>
</feature>
<dbReference type="EMBL" id="KN817518">
    <property type="protein sequence ID" value="KJA29556.1"/>
    <property type="molecule type" value="Genomic_DNA"/>
</dbReference>
<dbReference type="InterPro" id="IPR001357">
    <property type="entry name" value="BRCT_dom"/>
</dbReference>
<evidence type="ECO:0000256" key="1">
    <source>
        <dbReference type="SAM" id="MobiDB-lite"/>
    </source>
</evidence>
<dbReference type="PROSITE" id="PS50853">
    <property type="entry name" value="FN3"/>
    <property type="match status" value="1"/>
</dbReference>
<feature type="domain" description="BRCT" evidence="2">
    <location>
        <begin position="163"/>
        <end position="262"/>
    </location>
</feature>
<protein>
    <recommendedName>
        <fullName evidence="6">Fibronectin type-III domain-containing protein</fullName>
    </recommendedName>
</protein>
<dbReference type="GO" id="GO:0005802">
    <property type="term" value="C:trans-Golgi network"/>
    <property type="evidence" value="ECO:0007669"/>
    <property type="project" value="TreeGrafter"/>
</dbReference>
<sequence>MNVADAGMAILLGERAHLIEFPSILLPPGATTGSIVNIAVHQNHAEEQKRESEFWALQEDILNEFGQNSPEPPQLEVRNITQTSVTLEWPPIKLASAKLRSLDIYRNGERLSAVPSPLTNTSTKHSGMDINTDYSFQLILRTTAGTFPSNVLRVRTHTMADTSGISVCFGNVQDSVLLENAKLALREMGAKWSDKIQIDTSHFVCTTPAATPVGASATGSTSAAPGVAYQRALQLSIPVVQPHWILACHSEKRMMPIAPFYLGANSATPATSTFNRPQSMSQASLPNSPASPPPNQAGRVRASMPPPSRASAAPPSSAFVNQPPSASVRPIEPTVDENDEADPDTYNVNLERTTSNTTSEKRKSRNGSMNKEFKFPPASPVTPSSVLAASASMSTSPPDAHPEGALKETQKPVATVTPSNIEVPAPPPMEKETSLSRVSLNDSVDDDVGDTVDIPLN</sequence>
<dbReference type="GO" id="GO:0006893">
    <property type="term" value="P:Golgi to plasma membrane transport"/>
    <property type="evidence" value="ECO:0007669"/>
    <property type="project" value="TreeGrafter"/>
</dbReference>
<dbReference type="GO" id="GO:0034044">
    <property type="term" value="C:exomer complex"/>
    <property type="evidence" value="ECO:0007669"/>
    <property type="project" value="TreeGrafter"/>
</dbReference>
<reference evidence="5" key="1">
    <citation type="submission" date="2014-04" db="EMBL/GenBank/DDBJ databases">
        <title>Evolutionary Origins and Diversification of the Mycorrhizal Mutualists.</title>
        <authorList>
            <consortium name="DOE Joint Genome Institute"/>
            <consortium name="Mycorrhizal Genomics Consortium"/>
            <person name="Kohler A."/>
            <person name="Kuo A."/>
            <person name="Nagy L.G."/>
            <person name="Floudas D."/>
            <person name="Copeland A."/>
            <person name="Barry K.W."/>
            <person name="Cichocki N."/>
            <person name="Veneault-Fourrey C."/>
            <person name="LaButti K."/>
            <person name="Lindquist E.A."/>
            <person name="Lipzen A."/>
            <person name="Lundell T."/>
            <person name="Morin E."/>
            <person name="Murat C."/>
            <person name="Riley R."/>
            <person name="Ohm R."/>
            <person name="Sun H."/>
            <person name="Tunlid A."/>
            <person name="Henrissat B."/>
            <person name="Grigoriev I.V."/>
            <person name="Hibbett D.S."/>
            <person name="Martin F."/>
        </authorList>
    </citation>
    <scope>NUCLEOTIDE SEQUENCE [LARGE SCALE GENOMIC DNA]</scope>
    <source>
        <strain evidence="5">FD-334 SS-4</strain>
    </source>
</reference>
<dbReference type="InterPro" id="IPR013783">
    <property type="entry name" value="Ig-like_fold"/>
</dbReference>
<dbReference type="OMA" id="CETEGTI"/>
<dbReference type="InterPro" id="IPR036116">
    <property type="entry name" value="FN3_sf"/>
</dbReference>
<proteinExistence type="predicted"/>
<dbReference type="AlphaFoldDB" id="A0A0D2PMQ1"/>
<feature type="region of interest" description="Disordered" evidence="1">
    <location>
        <begin position="272"/>
        <end position="457"/>
    </location>
</feature>
<dbReference type="Gene3D" id="3.40.50.10190">
    <property type="entry name" value="BRCT domain"/>
    <property type="match status" value="1"/>
</dbReference>
<dbReference type="GO" id="GO:0046983">
    <property type="term" value="F:protein dimerization activity"/>
    <property type="evidence" value="ECO:0007669"/>
    <property type="project" value="InterPro"/>
</dbReference>
<feature type="compositionally biased region" description="Polar residues" evidence="1">
    <location>
        <begin position="346"/>
        <end position="358"/>
    </location>
</feature>
<dbReference type="SUPFAM" id="SSF52113">
    <property type="entry name" value="BRCT domain"/>
    <property type="match status" value="1"/>
</dbReference>
<dbReference type="Gene3D" id="6.20.120.50">
    <property type="match status" value="1"/>
</dbReference>
<evidence type="ECO:0008006" key="6">
    <source>
        <dbReference type="Google" id="ProtNLM"/>
    </source>
</evidence>
<dbReference type="PANTHER" id="PTHR47351">
    <property type="entry name" value="CHITIN BIOSYNTHESIS PROTEIN CHS5"/>
    <property type="match status" value="1"/>
</dbReference>
<dbReference type="PROSITE" id="PS50172">
    <property type="entry name" value="BRCT"/>
    <property type="match status" value="1"/>
</dbReference>
<dbReference type="PANTHER" id="PTHR47351:SF1">
    <property type="entry name" value="CHITIN BIOSYNTHESIS PROTEIN CHS5"/>
    <property type="match status" value="1"/>
</dbReference>
<keyword evidence="5" id="KW-1185">Reference proteome</keyword>
<dbReference type="Gene3D" id="2.60.40.10">
    <property type="entry name" value="Immunoglobulins"/>
    <property type="match status" value="1"/>
</dbReference>
<dbReference type="OrthoDB" id="245697at2759"/>
<dbReference type="InterPro" id="IPR036420">
    <property type="entry name" value="BRCT_dom_sf"/>
</dbReference>